<protein>
    <submittedName>
        <fullName evidence="1">Uncharacterized protein</fullName>
    </submittedName>
</protein>
<sequence>MTDRRIGLRLLMRLALQAGHAVRFLSFFVLALIGTTVTAAACTDGDAMQYYFFDHEPTARAGRDMLLVHILSVDGDAVRATLDERLAKALGVDAVTIDLPEYPLGGNCIDYGIMSGTAIVVVDGLVRWKSGEMHIVAAPVKGPYDTRPRRSNAELESYIVDPGLKAALAKARLK</sequence>
<evidence type="ECO:0000313" key="1">
    <source>
        <dbReference type="EMBL" id="MDT8759895.1"/>
    </source>
</evidence>
<dbReference type="EMBL" id="JALMLT010000003">
    <property type="protein sequence ID" value="MDT8759895.1"/>
    <property type="molecule type" value="Genomic_DNA"/>
</dbReference>
<comment type="caution">
    <text evidence="1">The sequence shown here is derived from an EMBL/GenBank/DDBJ whole genome shotgun (WGS) entry which is preliminary data.</text>
</comment>
<accession>A0ABU3N5U1</accession>
<reference evidence="1" key="1">
    <citation type="submission" date="2022-04" db="EMBL/GenBank/DDBJ databases">
        <title>Tomato heritable bacteria conferring resistance against bacterial wilt.</title>
        <authorList>
            <person name="Yin J."/>
        </authorList>
    </citation>
    <scope>NUCLEOTIDE SEQUENCE</scope>
    <source>
        <strain evidence="1">Cra20</strain>
    </source>
</reference>
<proteinExistence type="predicted"/>
<gene>
    <name evidence="1" type="ORF">MZO42_14425</name>
</gene>
<name>A0ABU3N5U1_9SPHN</name>
<organism evidence="1">
    <name type="scientific">Sphingomonas psychrotolerans</name>
    <dbReference type="NCBI Taxonomy" id="1327635"/>
    <lineage>
        <taxon>Bacteria</taxon>
        <taxon>Pseudomonadati</taxon>
        <taxon>Pseudomonadota</taxon>
        <taxon>Alphaproteobacteria</taxon>
        <taxon>Sphingomonadales</taxon>
        <taxon>Sphingomonadaceae</taxon>
        <taxon>Sphingomonas</taxon>
    </lineage>
</organism>